<protein>
    <submittedName>
        <fullName evidence="2">Uncharacterized protein</fullName>
    </submittedName>
</protein>
<dbReference type="AlphaFoldDB" id="A0A9D4BMI6"/>
<feature type="transmembrane region" description="Helical" evidence="1">
    <location>
        <begin position="12"/>
        <end position="34"/>
    </location>
</feature>
<reference evidence="2" key="1">
    <citation type="journal article" date="2019" name="bioRxiv">
        <title>The Genome of the Zebra Mussel, Dreissena polymorpha: A Resource for Invasive Species Research.</title>
        <authorList>
            <person name="McCartney M.A."/>
            <person name="Auch B."/>
            <person name="Kono T."/>
            <person name="Mallez S."/>
            <person name="Zhang Y."/>
            <person name="Obille A."/>
            <person name="Becker A."/>
            <person name="Abrahante J.E."/>
            <person name="Garbe J."/>
            <person name="Badalamenti J.P."/>
            <person name="Herman A."/>
            <person name="Mangelson H."/>
            <person name="Liachko I."/>
            <person name="Sullivan S."/>
            <person name="Sone E.D."/>
            <person name="Koren S."/>
            <person name="Silverstein K.A.T."/>
            <person name="Beckman K.B."/>
            <person name="Gohl D.M."/>
        </authorList>
    </citation>
    <scope>NUCLEOTIDE SEQUENCE</scope>
    <source>
        <strain evidence="2">Duluth1</strain>
        <tissue evidence="2">Whole animal</tissue>
    </source>
</reference>
<keyword evidence="1" id="KW-0472">Membrane</keyword>
<keyword evidence="1" id="KW-1133">Transmembrane helix</keyword>
<comment type="caution">
    <text evidence="2">The sequence shown here is derived from an EMBL/GenBank/DDBJ whole genome shotgun (WGS) entry which is preliminary data.</text>
</comment>
<organism evidence="2 3">
    <name type="scientific">Dreissena polymorpha</name>
    <name type="common">Zebra mussel</name>
    <name type="synonym">Mytilus polymorpha</name>
    <dbReference type="NCBI Taxonomy" id="45954"/>
    <lineage>
        <taxon>Eukaryota</taxon>
        <taxon>Metazoa</taxon>
        <taxon>Spiralia</taxon>
        <taxon>Lophotrochozoa</taxon>
        <taxon>Mollusca</taxon>
        <taxon>Bivalvia</taxon>
        <taxon>Autobranchia</taxon>
        <taxon>Heteroconchia</taxon>
        <taxon>Euheterodonta</taxon>
        <taxon>Imparidentia</taxon>
        <taxon>Neoheterodontei</taxon>
        <taxon>Myida</taxon>
        <taxon>Dreissenoidea</taxon>
        <taxon>Dreissenidae</taxon>
        <taxon>Dreissena</taxon>
    </lineage>
</organism>
<proteinExistence type="predicted"/>
<reference evidence="2" key="2">
    <citation type="submission" date="2020-11" db="EMBL/GenBank/DDBJ databases">
        <authorList>
            <person name="McCartney M.A."/>
            <person name="Auch B."/>
            <person name="Kono T."/>
            <person name="Mallez S."/>
            <person name="Becker A."/>
            <person name="Gohl D.M."/>
            <person name="Silverstein K.A.T."/>
            <person name="Koren S."/>
            <person name="Bechman K.B."/>
            <person name="Herman A."/>
            <person name="Abrahante J.E."/>
            <person name="Garbe J."/>
        </authorList>
    </citation>
    <scope>NUCLEOTIDE SEQUENCE</scope>
    <source>
        <strain evidence="2">Duluth1</strain>
        <tissue evidence="2">Whole animal</tissue>
    </source>
</reference>
<name>A0A9D4BMI6_DREPO</name>
<keyword evidence="3" id="KW-1185">Reference proteome</keyword>
<sequence>MSGLLSGCQVVWLSGLLAGWLEGWLAGRLALFLYKNGFMFQVHGVRIIFAAMTQDEAPSVFCEVNV</sequence>
<keyword evidence="1" id="KW-0812">Transmembrane</keyword>
<gene>
    <name evidence="2" type="ORF">DPMN_068813</name>
</gene>
<evidence type="ECO:0000256" key="1">
    <source>
        <dbReference type="SAM" id="Phobius"/>
    </source>
</evidence>
<evidence type="ECO:0000313" key="2">
    <source>
        <dbReference type="EMBL" id="KAH3709351.1"/>
    </source>
</evidence>
<evidence type="ECO:0000313" key="3">
    <source>
        <dbReference type="Proteomes" id="UP000828390"/>
    </source>
</evidence>
<dbReference type="EMBL" id="JAIWYP010000014">
    <property type="protein sequence ID" value="KAH3709351.1"/>
    <property type="molecule type" value="Genomic_DNA"/>
</dbReference>
<dbReference type="Proteomes" id="UP000828390">
    <property type="component" value="Unassembled WGS sequence"/>
</dbReference>
<accession>A0A9D4BMI6</accession>